<dbReference type="OrthoDB" id="408788at2759"/>
<organism evidence="10 11">
    <name type="scientific">Colocasia esculenta</name>
    <name type="common">Wild taro</name>
    <name type="synonym">Arum esculentum</name>
    <dbReference type="NCBI Taxonomy" id="4460"/>
    <lineage>
        <taxon>Eukaryota</taxon>
        <taxon>Viridiplantae</taxon>
        <taxon>Streptophyta</taxon>
        <taxon>Embryophyta</taxon>
        <taxon>Tracheophyta</taxon>
        <taxon>Spermatophyta</taxon>
        <taxon>Magnoliopsida</taxon>
        <taxon>Liliopsida</taxon>
        <taxon>Araceae</taxon>
        <taxon>Aroideae</taxon>
        <taxon>Colocasieae</taxon>
        <taxon>Colocasia</taxon>
    </lineage>
</organism>
<dbReference type="GO" id="GO:0005739">
    <property type="term" value="C:mitochondrion"/>
    <property type="evidence" value="ECO:0007669"/>
    <property type="project" value="GOC"/>
</dbReference>
<dbReference type="Proteomes" id="UP000652761">
    <property type="component" value="Unassembled WGS sequence"/>
</dbReference>
<keyword evidence="3" id="KW-0489">Methyltransferase</keyword>
<keyword evidence="5" id="KW-0949">S-adenosyl-L-methionine</keyword>
<reference evidence="10" key="1">
    <citation type="submission" date="2017-07" db="EMBL/GenBank/DDBJ databases">
        <title>Taro Niue Genome Assembly and Annotation.</title>
        <authorList>
            <person name="Atibalentja N."/>
            <person name="Keating K."/>
            <person name="Fields C.J."/>
        </authorList>
    </citation>
    <scope>NUCLEOTIDE SEQUENCE</scope>
    <source>
        <strain evidence="10">Niue_2</strain>
        <tissue evidence="10">Leaf</tissue>
    </source>
</reference>
<proteinExistence type="inferred from homology"/>
<keyword evidence="2" id="KW-0963">Cytoplasm</keyword>
<evidence type="ECO:0000256" key="6">
    <source>
        <dbReference type="ARBA" id="ARBA00022694"/>
    </source>
</evidence>
<accession>A0A843VIW1</accession>
<evidence type="ECO:0000256" key="7">
    <source>
        <dbReference type="ARBA" id="ARBA00047783"/>
    </source>
</evidence>
<comment type="similarity">
    <text evidence="1">Belongs to the class I-like SAM-binding methyltransferase superfamily. TRM5/TYW2 family.</text>
</comment>
<comment type="catalytic activity">
    <reaction evidence="7">
        <text>guanosine(37) in tRNA + S-adenosyl-L-methionine = N(1)-methylguanosine(37) in tRNA + S-adenosyl-L-homocysteine + H(+)</text>
        <dbReference type="Rhea" id="RHEA:36899"/>
        <dbReference type="Rhea" id="RHEA-COMP:10145"/>
        <dbReference type="Rhea" id="RHEA-COMP:10147"/>
        <dbReference type="ChEBI" id="CHEBI:15378"/>
        <dbReference type="ChEBI" id="CHEBI:57856"/>
        <dbReference type="ChEBI" id="CHEBI:59789"/>
        <dbReference type="ChEBI" id="CHEBI:73542"/>
        <dbReference type="ChEBI" id="CHEBI:74269"/>
        <dbReference type="EC" id="2.1.1.228"/>
    </reaction>
</comment>
<feature type="compositionally biased region" description="Basic residues" evidence="8">
    <location>
        <begin position="209"/>
        <end position="218"/>
    </location>
</feature>
<evidence type="ECO:0000256" key="4">
    <source>
        <dbReference type="ARBA" id="ARBA00022679"/>
    </source>
</evidence>
<feature type="region of interest" description="Disordered" evidence="8">
    <location>
        <begin position="59"/>
        <end position="85"/>
    </location>
</feature>
<evidence type="ECO:0000256" key="1">
    <source>
        <dbReference type="ARBA" id="ARBA00009775"/>
    </source>
</evidence>
<evidence type="ECO:0000256" key="8">
    <source>
        <dbReference type="SAM" id="MobiDB-lite"/>
    </source>
</evidence>
<dbReference type="Pfam" id="PF02475">
    <property type="entry name" value="TRM5-TYW2_MTfase"/>
    <property type="match status" value="1"/>
</dbReference>
<keyword evidence="6" id="KW-0819">tRNA processing</keyword>
<dbReference type="FunFam" id="3.30.300.110:FF:000001">
    <property type="entry name" value="tRNA (guanine(37)-N1)-methyltransferase"/>
    <property type="match status" value="1"/>
</dbReference>
<dbReference type="GO" id="GO:0002939">
    <property type="term" value="P:tRNA N1-guanine methylation"/>
    <property type="evidence" value="ECO:0007669"/>
    <property type="project" value="TreeGrafter"/>
</dbReference>
<evidence type="ECO:0000259" key="9">
    <source>
        <dbReference type="PROSITE" id="PS51684"/>
    </source>
</evidence>
<dbReference type="EMBL" id="NMUH01001432">
    <property type="protein sequence ID" value="MQL92283.1"/>
    <property type="molecule type" value="Genomic_DNA"/>
</dbReference>
<evidence type="ECO:0000313" key="10">
    <source>
        <dbReference type="EMBL" id="MQL92283.1"/>
    </source>
</evidence>
<keyword evidence="4" id="KW-0808">Transferase</keyword>
<dbReference type="GO" id="GO:0052906">
    <property type="term" value="F:tRNA (guanine(37)-N1)-methyltransferase activity"/>
    <property type="evidence" value="ECO:0007669"/>
    <property type="project" value="UniProtKB-EC"/>
</dbReference>
<sequence>MASPLSLLRLHAAPFLSTSTALLPARRHPSLLPVFSTLSSASLTLNPADHLAASYPYGPSIRKGLPRPPRPPPGGDDDDGAVDCPGAALDRERFVRVFEVAALRVPAAGCAALEGRLRGHLLNWPRVRNVARVPGDEVDPEVAGLLREGGGGGRGDRLEAALRRAPGEDDGEGDGEVAAMSPVLYREKLVKEFNCRGFVRFRNLAKMSRPKKKKKKNKGKEEEDEEREEGEARSRRGKSDFSIVEVVRGCSGEDKEEGLGRLLGDDFARGRWTGATRLLLLDERYANKGVEELPEAVKAILHGYVALDMPSKCELVQCRLTLFYDYWSMNEILEELLPNGVIVPTAFETVGHIAHLNLRDEHLPYKKLIAQVVLDKNKPKIETVVNKIDAIQNDYRTMQLEVLSGNHSLVTTVVENGIRFHVNLARVYWNSRLATERQRLICSFTGNDVVCDVFAGVGPIAISAAKKVKHVYANDLNPNAIEYLERNIVLNKLERKIEVIY</sequence>
<dbReference type="InterPro" id="IPR030382">
    <property type="entry name" value="MeTrfase_TRM5/TYW2"/>
</dbReference>
<name>A0A843VIW1_COLES</name>
<feature type="region of interest" description="Disordered" evidence="8">
    <location>
        <begin position="209"/>
        <end position="236"/>
    </location>
</feature>
<keyword evidence="11" id="KW-1185">Reference proteome</keyword>
<dbReference type="Gene3D" id="3.40.50.150">
    <property type="entry name" value="Vaccinia Virus protein VP39"/>
    <property type="match status" value="1"/>
</dbReference>
<evidence type="ECO:0000256" key="5">
    <source>
        <dbReference type="ARBA" id="ARBA00022691"/>
    </source>
</evidence>
<evidence type="ECO:0000256" key="2">
    <source>
        <dbReference type="ARBA" id="ARBA00022490"/>
    </source>
</evidence>
<dbReference type="PANTHER" id="PTHR23245">
    <property type="entry name" value="TRNA METHYLTRANSFERASE"/>
    <property type="match status" value="1"/>
</dbReference>
<feature type="domain" description="SAM-dependent methyltransferase TRM5/TYW2-type" evidence="9">
    <location>
        <begin position="347"/>
        <end position="501"/>
    </location>
</feature>
<dbReference type="Pfam" id="PF25133">
    <property type="entry name" value="TYW2_N_2"/>
    <property type="match status" value="1"/>
</dbReference>
<evidence type="ECO:0000256" key="3">
    <source>
        <dbReference type="ARBA" id="ARBA00022603"/>
    </source>
</evidence>
<dbReference type="CDD" id="cd02440">
    <property type="entry name" value="AdoMet_MTases"/>
    <property type="match status" value="1"/>
</dbReference>
<evidence type="ECO:0000313" key="11">
    <source>
        <dbReference type="Proteomes" id="UP000652761"/>
    </source>
</evidence>
<dbReference type="InterPro" id="IPR029063">
    <property type="entry name" value="SAM-dependent_MTases_sf"/>
</dbReference>
<dbReference type="InterPro" id="IPR056744">
    <property type="entry name" value="TRM5/TYW2-like_N"/>
</dbReference>
<dbReference type="AlphaFoldDB" id="A0A843VIW1"/>
<dbReference type="PANTHER" id="PTHR23245:SF43">
    <property type="entry name" value="TRNA (GUANINE(37)-N1)-METHYLTRANSFERASE 2"/>
    <property type="match status" value="1"/>
</dbReference>
<dbReference type="Gene3D" id="3.30.300.110">
    <property type="entry name" value="Met-10+ protein-like domains"/>
    <property type="match status" value="1"/>
</dbReference>
<gene>
    <name evidence="10" type="ORF">Taro_024906</name>
</gene>
<dbReference type="InterPro" id="IPR056743">
    <property type="entry name" value="TRM5-TYW2-like_MTfase"/>
</dbReference>
<dbReference type="SUPFAM" id="SSF53335">
    <property type="entry name" value="S-adenosyl-L-methionine-dependent methyltransferases"/>
    <property type="match status" value="1"/>
</dbReference>
<dbReference type="PROSITE" id="PS51684">
    <property type="entry name" value="SAM_MT_TRM5_TYW2"/>
    <property type="match status" value="1"/>
</dbReference>
<comment type="caution">
    <text evidence="10">The sequence shown here is derived from an EMBL/GenBank/DDBJ whole genome shotgun (WGS) entry which is preliminary data.</text>
</comment>
<protein>
    <recommendedName>
        <fullName evidence="9">SAM-dependent methyltransferase TRM5/TYW2-type domain-containing protein</fullName>
    </recommendedName>
</protein>
<dbReference type="GO" id="GO:0070901">
    <property type="term" value="P:mitochondrial tRNA methylation"/>
    <property type="evidence" value="ECO:0007669"/>
    <property type="project" value="UniProtKB-ARBA"/>
</dbReference>